<evidence type="ECO:0000256" key="1">
    <source>
        <dbReference type="ARBA" id="ARBA00023239"/>
    </source>
</evidence>
<keyword evidence="2" id="KW-0119">Carbohydrate metabolism</keyword>
<feature type="region of interest" description="Disordered" evidence="3">
    <location>
        <begin position="63"/>
        <end position="83"/>
    </location>
</feature>
<comment type="caution">
    <text evidence="6">The sequence shown here is derived from an EMBL/GenBank/DDBJ whole genome shotgun (WGS) entry which is preliminary data.</text>
</comment>
<feature type="signal peptide" evidence="4">
    <location>
        <begin position="1"/>
        <end position="24"/>
    </location>
</feature>
<dbReference type="Pfam" id="PF00544">
    <property type="entry name" value="Pectate_lyase_4"/>
    <property type="match status" value="2"/>
</dbReference>
<keyword evidence="4" id="KW-0732">Signal</keyword>
<dbReference type="SUPFAM" id="SSF51126">
    <property type="entry name" value="Pectin lyase-like"/>
    <property type="match status" value="1"/>
</dbReference>
<evidence type="ECO:0000313" key="6">
    <source>
        <dbReference type="EMBL" id="MBO8200608.1"/>
    </source>
</evidence>
<evidence type="ECO:0000259" key="5">
    <source>
        <dbReference type="SMART" id="SM00656"/>
    </source>
</evidence>
<dbReference type="PANTHER" id="PTHR31683">
    <property type="entry name" value="PECTATE LYASE 18-RELATED"/>
    <property type="match status" value="1"/>
</dbReference>
<dbReference type="GO" id="GO:0016829">
    <property type="term" value="F:lyase activity"/>
    <property type="evidence" value="ECO:0007669"/>
    <property type="project" value="UniProtKB-KW"/>
</dbReference>
<evidence type="ECO:0000256" key="2">
    <source>
        <dbReference type="RuleBase" id="RU361173"/>
    </source>
</evidence>
<dbReference type="InterPro" id="IPR002022">
    <property type="entry name" value="Pec_lyase"/>
</dbReference>
<feature type="domain" description="Pectate lyase" evidence="5">
    <location>
        <begin position="146"/>
        <end position="385"/>
    </location>
</feature>
<keyword evidence="7" id="KW-1185">Reference proteome</keyword>
<keyword evidence="2" id="KW-0624">Polysaccharide degradation</keyword>
<dbReference type="Gene3D" id="2.160.20.10">
    <property type="entry name" value="Single-stranded right-handed beta-helix, Pectin lyase-like"/>
    <property type="match status" value="1"/>
</dbReference>
<proteinExistence type="inferred from homology"/>
<keyword evidence="2" id="KW-0964">Secreted</keyword>
<dbReference type="PANTHER" id="PTHR31683:SF18">
    <property type="entry name" value="PECTATE LYASE 21-RELATED"/>
    <property type="match status" value="1"/>
</dbReference>
<dbReference type="SMART" id="SM00656">
    <property type="entry name" value="Amb_all"/>
    <property type="match status" value="1"/>
</dbReference>
<gene>
    <name evidence="6" type="ORF">JW613_20185</name>
</gene>
<evidence type="ECO:0000256" key="4">
    <source>
        <dbReference type="SAM" id="SignalP"/>
    </source>
</evidence>
<accession>A0ABS3XYX8</accession>
<comment type="subcellular location">
    <subcellularLocation>
        <location evidence="2">Secreted</location>
    </subcellularLocation>
</comment>
<sequence>MRRVVRHRCAARLTVAGCTALALAVTGTVAAGGAAAAGEAAAGKSAGRGAGEATGKHLGRQTLPAQDGWASSGSGTTGGAAADSAHVHTVGSWREFKAALAKGGSAPKIIKVRGTIAAGSGGDCAAYEADGYDFDQYLADYSPEVWGRDKDLSDEPDDSQEGLRRASAARQAAAITARVPANTTIVGIGRRAGFTGAGLRIQGVDNVIIRNLRFESPLDCFPQWDPTDGDSGNWNSEYDSAVVHGATHVWLDHNTFTDGRHPDSSLPFYYGRLYQQHDGELDIVRGADQVTVSWNVFADHDKTLMIGNSDSAADTDRGRLRVTLHHNLFSGLVERAPRVRFGKVDVYNNHYVIDARRASYSYSLGIGKESRLVAEKNAFTLAGGVSAGRLLKKWSEAPLTAECNVVNSRPVDLIAAHNAEFPGQQLESPAGWKPRLRTRVDTPNAVPRLVDRWAGAGVLDRLLDR</sequence>
<dbReference type="InterPro" id="IPR045032">
    <property type="entry name" value="PEL"/>
</dbReference>
<dbReference type="EMBL" id="JAFFZM010000012">
    <property type="protein sequence ID" value="MBO8200608.1"/>
    <property type="molecule type" value="Genomic_DNA"/>
</dbReference>
<protein>
    <submittedName>
        <fullName evidence="6">Pectate lyase</fullName>
    </submittedName>
</protein>
<organism evidence="6 7">
    <name type="scientific">Streptomyces smyrnaeus</name>
    <dbReference type="NCBI Taxonomy" id="1387713"/>
    <lineage>
        <taxon>Bacteria</taxon>
        <taxon>Bacillati</taxon>
        <taxon>Actinomycetota</taxon>
        <taxon>Actinomycetes</taxon>
        <taxon>Kitasatosporales</taxon>
        <taxon>Streptomycetaceae</taxon>
        <taxon>Streptomyces</taxon>
    </lineage>
</organism>
<reference evidence="6 7" key="1">
    <citation type="submission" date="2021-02" db="EMBL/GenBank/DDBJ databases">
        <title>Streptomyces spirodelae sp. nov., isolated from duckweed.</title>
        <authorList>
            <person name="Saimee Y."/>
            <person name="Duangmal K."/>
        </authorList>
    </citation>
    <scope>NUCLEOTIDE SEQUENCE [LARGE SCALE GENOMIC DNA]</scope>
    <source>
        <strain evidence="6 7">DSM 42105</strain>
    </source>
</reference>
<keyword evidence="1 2" id="KW-0456">Lyase</keyword>
<comment type="similarity">
    <text evidence="2">Belongs to the polysaccharide lyase 1 family.</text>
</comment>
<dbReference type="InterPro" id="IPR012334">
    <property type="entry name" value="Pectin_lyas_fold"/>
</dbReference>
<dbReference type="RefSeq" id="WP_209212230.1">
    <property type="nucleotide sequence ID" value="NZ_JAFFZM010000012.1"/>
</dbReference>
<dbReference type="GeneID" id="96260940"/>
<evidence type="ECO:0000256" key="3">
    <source>
        <dbReference type="SAM" id="MobiDB-lite"/>
    </source>
</evidence>
<dbReference type="InterPro" id="IPR011050">
    <property type="entry name" value="Pectin_lyase_fold/virulence"/>
</dbReference>
<feature type="chain" id="PRO_5046034105" evidence="4">
    <location>
        <begin position="25"/>
        <end position="465"/>
    </location>
</feature>
<evidence type="ECO:0000313" key="7">
    <source>
        <dbReference type="Proteomes" id="UP000721954"/>
    </source>
</evidence>
<dbReference type="Proteomes" id="UP000721954">
    <property type="component" value="Unassembled WGS sequence"/>
</dbReference>
<name>A0ABS3XYX8_9ACTN</name>
<feature type="compositionally biased region" description="Low complexity" evidence="3">
    <location>
        <begin position="67"/>
        <end position="83"/>
    </location>
</feature>